<keyword evidence="2" id="KW-1185">Reference proteome</keyword>
<evidence type="ECO:0000313" key="1">
    <source>
        <dbReference type="EMBL" id="KAI5675873.1"/>
    </source>
</evidence>
<organism evidence="1 2">
    <name type="scientific">Catharanthus roseus</name>
    <name type="common">Madagascar periwinkle</name>
    <name type="synonym">Vinca rosea</name>
    <dbReference type="NCBI Taxonomy" id="4058"/>
    <lineage>
        <taxon>Eukaryota</taxon>
        <taxon>Viridiplantae</taxon>
        <taxon>Streptophyta</taxon>
        <taxon>Embryophyta</taxon>
        <taxon>Tracheophyta</taxon>
        <taxon>Spermatophyta</taxon>
        <taxon>Magnoliopsida</taxon>
        <taxon>eudicotyledons</taxon>
        <taxon>Gunneridae</taxon>
        <taxon>Pentapetalae</taxon>
        <taxon>asterids</taxon>
        <taxon>lamiids</taxon>
        <taxon>Gentianales</taxon>
        <taxon>Apocynaceae</taxon>
        <taxon>Rauvolfioideae</taxon>
        <taxon>Vinceae</taxon>
        <taxon>Catharanthinae</taxon>
        <taxon>Catharanthus</taxon>
    </lineage>
</organism>
<sequence length="186" mass="21197">MVFPKTKILFINIFKMYGLAATFNKTFNVSILQHTKVILAKIVENYKGFENLKPFVDVSCGACITLSVITSEFPTLNGGHYDLLWVEYAPTYPNMTGTHWRWNTLEMICLRRSLFEIVEELLLKKGNLTVVDAILPMNPDNSSYTKEKTRVDLLLLLNQQSGGKERIEPEFLTVATKAGFEGIRKK</sequence>
<proteinExistence type="predicted"/>
<gene>
    <name evidence="1" type="ORF">M9H77_06823</name>
</gene>
<evidence type="ECO:0000313" key="2">
    <source>
        <dbReference type="Proteomes" id="UP001060085"/>
    </source>
</evidence>
<reference evidence="2" key="1">
    <citation type="journal article" date="2023" name="Nat. Plants">
        <title>Single-cell RNA sequencing provides a high-resolution roadmap for understanding the multicellular compartmentation of specialized metabolism.</title>
        <authorList>
            <person name="Sun S."/>
            <person name="Shen X."/>
            <person name="Li Y."/>
            <person name="Li Y."/>
            <person name="Wang S."/>
            <person name="Li R."/>
            <person name="Zhang H."/>
            <person name="Shen G."/>
            <person name="Guo B."/>
            <person name="Wei J."/>
            <person name="Xu J."/>
            <person name="St-Pierre B."/>
            <person name="Chen S."/>
            <person name="Sun C."/>
        </authorList>
    </citation>
    <scope>NUCLEOTIDE SEQUENCE [LARGE SCALE GENOMIC DNA]</scope>
</reference>
<protein>
    <submittedName>
        <fullName evidence="1">Uncharacterized protein</fullName>
    </submittedName>
</protein>
<dbReference type="EMBL" id="CM044702">
    <property type="protein sequence ID" value="KAI5675873.1"/>
    <property type="molecule type" value="Genomic_DNA"/>
</dbReference>
<accession>A0ACC0BTE1</accession>
<comment type="caution">
    <text evidence="1">The sequence shown here is derived from an EMBL/GenBank/DDBJ whole genome shotgun (WGS) entry which is preliminary data.</text>
</comment>
<dbReference type="Proteomes" id="UP001060085">
    <property type="component" value="Linkage Group LG02"/>
</dbReference>
<name>A0ACC0BTE1_CATRO</name>